<dbReference type="EMBL" id="QZJW01000021">
    <property type="protein sequence ID" value="RJO61336.1"/>
    <property type="molecule type" value="Genomic_DNA"/>
</dbReference>
<evidence type="ECO:0000259" key="10">
    <source>
        <dbReference type="PROSITE" id="PS51459"/>
    </source>
</evidence>
<dbReference type="PROSITE" id="PS51459">
    <property type="entry name" value="FIDO"/>
    <property type="match status" value="1"/>
</dbReference>
<dbReference type="InterPro" id="IPR040198">
    <property type="entry name" value="Fido_containing"/>
</dbReference>
<accession>A0A419DDX1</accession>
<feature type="active site" evidence="9">
    <location>
        <position position="145"/>
    </location>
</feature>
<evidence type="ECO:0000256" key="4">
    <source>
        <dbReference type="ARBA" id="ARBA00022741"/>
    </source>
</evidence>
<gene>
    <name evidence="11" type="ORF">C4544_03220</name>
</gene>
<sequence>MKKGGRYDVSHLEEAQFEPGSRSRVLKNRLGIKSKREMEAAESLALKDTLDKLLTMYDAGHRFTASDIKAMHKTWLGDIYGWAGEYRQVNVSKGDFNFASARQIPLLMSEFEKGTLRKHTPCKFKTPEKVVQALAEVHVELVLIHPFREGNGRVARLLSTVMASQAGLPIIDFSEISGRRQKEYFAAINSGLRRDYELMEKHFRIIIDKAKKTKSGEDSGTSFSGVQE</sequence>
<dbReference type="AlphaFoldDB" id="A0A419DDX1"/>
<organism evidence="11 12">
    <name type="scientific">candidate division WS5 bacterium</name>
    <dbReference type="NCBI Taxonomy" id="2093353"/>
    <lineage>
        <taxon>Bacteria</taxon>
        <taxon>candidate division WS5</taxon>
    </lineage>
</organism>
<evidence type="ECO:0000256" key="6">
    <source>
        <dbReference type="ARBA" id="ARBA00022840"/>
    </source>
</evidence>
<evidence type="ECO:0000256" key="2">
    <source>
        <dbReference type="ARBA" id="ARBA00022692"/>
    </source>
</evidence>
<evidence type="ECO:0000256" key="9">
    <source>
        <dbReference type="PIRSR" id="PIRSR640198-1"/>
    </source>
</evidence>
<keyword evidence="7" id="KW-1133">Transmembrane helix</keyword>
<reference evidence="11 12" key="1">
    <citation type="journal article" date="2017" name="ISME J.">
        <title>Energy and carbon metabolisms in a deep terrestrial subsurface fluid microbial community.</title>
        <authorList>
            <person name="Momper L."/>
            <person name="Jungbluth S.P."/>
            <person name="Lee M.D."/>
            <person name="Amend J.P."/>
        </authorList>
    </citation>
    <scope>NUCLEOTIDE SEQUENCE [LARGE SCALE GENOMIC DNA]</scope>
    <source>
        <strain evidence="11">SURF_29</strain>
    </source>
</reference>
<dbReference type="GO" id="GO:0016020">
    <property type="term" value="C:membrane"/>
    <property type="evidence" value="ECO:0007669"/>
    <property type="project" value="UniProtKB-SubCell"/>
</dbReference>
<evidence type="ECO:0000256" key="7">
    <source>
        <dbReference type="ARBA" id="ARBA00022989"/>
    </source>
</evidence>
<keyword evidence="8" id="KW-0472">Membrane</keyword>
<evidence type="ECO:0000256" key="3">
    <source>
        <dbReference type="ARBA" id="ARBA00022737"/>
    </source>
</evidence>
<evidence type="ECO:0000256" key="1">
    <source>
        <dbReference type="ARBA" id="ARBA00004167"/>
    </source>
</evidence>
<evidence type="ECO:0000313" key="11">
    <source>
        <dbReference type="EMBL" id="RJO61336.1"/>
    </source>
</evidence>
<evidence type="ECO:0000256" key="8">
    <source>
        <dbReference type="ARBA" id="ARBA00023136"/>
    </source>
</evidence>
<keyword evidence="4" id="KW-0547">Nucleotide-binding</keyword>
<keyword evidence="3" id="KW-0677">Repeat</keyword>
<dbReference type="InterPro" id="IPR003812">
    <property type="entry name" value="Fido"/>
</dbReference>
<dbReference type="PANTHER" id="PTHR13504:SF34">
    <property type="entry name" value="PROTEIN ADENYLYLTRANSFERASE FICD"/>
    <property type="match status" value="1"/>
</dbReference>
<evidence type="ECO:0000256" key="5">
    <source>
        <dbReference type="ARBA" id="ARBA00022803"/>
    </source>
</evidence>
<dbReference type="GO" id="GO:0005524">
    <property type="term" value="F:ATP binding"/>
    <property type="evidence" value="ECO:0007669"/>
    <property type="project" value="UniProtKB-KW"/>
</dbReference>
<dbReference type="Proteomes" id="UP000285655">
    <property type="component" value="Unassembled WGS sequence"/>
</dbReference>
<comment type="subcellular location">
    <subcellularLocation>
        <location evidence="1">Membrane</location>
        <topology evidence="1">Single-pass membrane protein</topology>
    </subcellularLocation>
</comment>
<protein>
    <submittedName>
        <fullName evidence="11">Cell filamentation protein Fic</fullName>
    </submittedName>
</protein>
<proteinExistence type="predicted"/>
<feature type="domain" description="Fido" evidence="10">
    <location>
        <begin position="63"/>
        <end position="208"/>
    </location>
</feature>
<evidence type="ECO:0000313" key="12">
    <source>
        <dbReference type="Proteomes" id="UP000285655"/>
    </source>
</evidence>
<dbReference type="Gene3D" id="1.10.3290.10">
    <property type="entry name" value="Fido-like domain"/>
    <property type="match status" value="1"/>
</dbReference>
<comment type="caution">
    <text evidence="11">The sequence shown here is derived from an EMBL/GenBank/DDBJ whole genome shotgun (WGS) entry which is preliminary data.</text>
</comment>
<keyword evidence="5" id="KW-0802">TPR repeat</keyword>
<dbReference type="SUPFAM" id="SSF140931">
    <property type="entry name" value="Fic-like"/>
    <property type="match status" value="1"/>
</dbReference>
<dbReference type="Pfam" id="PF02661">
    <property type="entry name" value="Fic"/>
    <property type="match status" value="1"/>
</dbReference>
<keyword evidence="6" id="KW-0067">ATP-binding</keyword>
<name>A0A419DDX1_9BACT</name>
<keyword evidence="2" id="KW-0812">Transmembrane</keyword>
<dbReference type="PANTHER" id="PTHR13504">
    <property type="entry name" value="FIDO DOMAIN-CONTAINING PROTEIN DDB_G0283145"/>
    <property type="match status" value="1"/>
</dbReference>
<dbReference type="InterPro" id="IPR036597">
    <property type="entry name" value="Fido-like_dom_sf"/>
</dbReference>